<dbReference type="EMBL" id="RBNI01016025">
    <property type="protein sequence ID" value="RUP11976.1"/>
    <property type="molecule type" value="Genomic_DNA"/>
</dbReference>
<gene>
    <name evidence="1" type="ORF">BC936DRAFT_139900</name>
</gene>
<keyword evidence="2" id="KW-1185">Reference proteome</keyword>
<accession>A0A433B8W3</accession>
<dbReference type="OrthoDB" id="270318at2759"/>
<dbReference type="AlphaFoldDB" id="A0A433B8W3"/>
<dbReference type="SUPFAM" id="SSF81383">
    <property type="entry name" value="F-box domain"/>
    <property type="match status" value="1"/>
</dbReference>
<name>A0A433B8W3_9FUNG</name>
<protein>
    <recommendedName>
        <fullName evidence="3">F-box domain-containing protein</fullName>
    </recommendedName>
</protein>
<evidence type="ECO:0008006" key="3">
    <source>
        <dbReference type="Google" id="ProtNLM"/>
    </source>
</evidence>
<dbReference type="Proteomes" id="UP000268093">
    <property type="component" value="Unassembled WGS sequence"/>
</dbReference>
<comment type="caution">
    <text evidence="1">The sequence shown here is derived from an EMBL/GenBank/DDBJ whole genome shotgun (WGS) entry which is preliminary data.</text>
</comment>
<evidence type="ECO:0000313" key="2">
    <source>
        <dbReference type="Proteomes" id="UP000268093"/>
    </source>
</evidence>
<dbReference type="InterPro" id="IPR036047">
    <property type="entry name" value="F-box-like_dom_sf"/>
</dbReference>
<evidence type="ECO:0000313" key="1">
    <source>
        <dbReference type="EMBL" id="RUP11976.1"/>
    </source>
</evidence>
<reference evidence="1 2" key="1">
    <citation type="journal article" date="2018" name="New Phytol.">
        <title>Phylogenomics of Endogonaceae and evolution of mycorrhizas within Mucoromycota.</title>
        <authorList>
            <person name="Chang Y."/>
            <person name="Desiro A."/>
            <person name="Na H."/>
            <person name="Sandor L."/>
            <person name="Lipzen A."/>
            <person name="Clum A."/>
            <person name="Barry K."/>
            <person name="Grigoriev I.V."/>
            <person name="Martin F.M."/>
            <person name="Stajich J.E."/>
            <person name="Smith M.E."/>
            <person name="Bonito G."/>
            <person name="Spatafora J.W."/>
        </authorList>
    </citation>
    <scope>NUCLEOTIDE SEQUENCE [LARGE SCALE GENOMIC DNA]</scope>
    <source>
        <strain evidence="1 2">GMNB39</strain>
    </source>
</reference>
<proteinExistence type="predicted"/>
<organism evidence="1 2">
    <name type="scientific">Jimgerdemannia flammicorona</name>
    <dbReference type="NCBI Taxonomy" id="994334"/>
    <lineage>
        <taxon>Eukaryota</taxon>
        <taxon>Fungi</taxon>
        <taxon>Fungi incertae sedis</taxon>
        <taxon>Mucoromycota</taxon>
        <taxon>Mucoromycotina</taxon>
        <taxon>Endogonomycetes</taxon>
        <taxon>Endogonales</taxon>
        <taxon>Endogonaceae</taxon>
        <taxon>Jimgerdemannia</taxon>
    </lineage>
</organism>
<sequence length="409" mass="46742">MITPSPFLELLLLVLNRNRNHRPAEVMALELRRIRRSLTQFWTRIGNNPATPPAFGQLSEDVVLNIFILLDCPRNFSLTCRAFRALSREPRFKAHWLIYRYGHRLAIYYGIKHFPEACNDTLLNLLVRLGAIVSRYLAQSIVQSHVGPNMEQTKTTPTAFDVALARVPFSGYTFVVNYSWQRYGEIWTEGGANDFGLFIKYTGYRSEIHRDVDQLRALITTYGFAPVPFPRGPVMRTMIILAGEFPDIIRDFLIVFHIDQSVRRRVWDSIFLLLIDWVYQPSELYPIMQNRAVLVEAITLVLGPAALGPAAIEYDDKEIFKSTFLEVFTRYPDSLPIAVIVGVLATLQSVKLSFEMEQAVQEMLRGADKSKRSALVPAMKQFLQYHNGSPNKKTSLLKSITIAKKTPQL</sequence>